<evidence type="ECO:0000313" key="3">
    <source>
        <dbReference type="Proteomes" id="UP000193380"/>
    </source>
</evidence>
<evidence type="ECO:0000256" key="1">
    <source>
        <dbReference type="SAM" id="MobiDB-lite"/>
    </source>
</evidence>
<evidence type="ECO:0000313" key="2">
    <source>
        <dbReference type="EMBL" id="CDQ96293.1"/>
    </source>
</evidence>
<dbReference type="PANTHER" id="PTHR22704:SF1">
    <property type="entry name" value="BMERB DOMAIN-CONTAINING PROTEIN 1"/>
    <property type="match status" value="1"/>
</dbReference>
<organism evidence="2 3">
    <name type="scientific">Oncorhynchus mykiss</name>
    <name type="common">Rainbow trout</name>
    <name type="synonym">Salmo gairdneri</name>
    <dbReference type="NCBI Taxonomy" id="8022"/>
    <lineage>
        <taxon>Eukaryota</taxon>
        <taxon>Metazoa</taxon>
        <taxon>Chordata</taxon>
        <taxon>Craniata</taxon>
        <taxon>Vertebrata</taxon>
        <taxon>Euteleostomi</taxon>
        <taxon>Actinopterygii</taxon>
        <taxon>Neopterygii</taxon>
        <taxon>Teleostei</taxon>
        <taxon>Protacanthopterygii</taxon>
        <taxon>Salmoniformes</taxon>
        <taxon>Salmonidae</taxon>
        <taxon>Salmoninae</taxon>
        <taxon>Oncorhynchus</taxon>
    </lineage>
</organism>
<gene>
    <name evidence="2" type="ORF">GSONMT00045999001</name>
</gene>
<feature type="non-terminal residue" evidence="2">
    <location>
        <position position="1"/>
    </location>
</feature>
<dbReference type="AlphaFoldDB" id="A0A060YWR4"/>
<dbReference type="GO" id="GO:0007026">
    <property type="term" value="P:negative regulation of microtubule depolymerization"/>
    <property type="evidence" value="ECO:0007669"/>
    <property type="project" value="TreeGrafter"/>
</dbReference>
<sequence>RGDCLSVTTDSNPYPLYREQEEDKEMAEFLRQKLMPLEKLAREAAQNPQKPKRLPGPPPSKPSVTKSITIIKDCCGATQCCIM</sequence>
<dbReference type="STRING" id="8022.A0A060YWR4"/>
<protein>
    <submittedName>
        <fullName evidence="2">Uncharacterized protein</fullName>
    </submittedName>
</protein>
<feature type="region of interest" description="Disordered" evidence="1">
    <location>
        <begin position="40"/>
        <end position="65"/>
    </location>
</feature>
<dbReference type="GO" id="GO:0015630">
    <property type="term" value="C:microtubule cytoskeleton"/>
    <property type="evidence" value="ECO:0007669"/>
    <property type="project" value="TreeGrafter"/>
</dbReference>
<accession>A0A060YWR4</accession>
<reference evidence="2" key="1">
    <citation type="journal article" date="2014" name="Nat. Commun.">
        <title>The rainbow trout genome provides novel insights into evolution after whole-genome duplication in vertebrates.</title>
        <authorList>
            <person name="Berthelot C."/>
            <person name="Brunet F."/>
            <person name="Chalopin D."/>
            <person name="Juanchich A."/>
            <person name="Bernard M."/>
            <person name="Noel B."/>
            <person name="Bento P."/>
            <person name="Da Silva C."/>
            <person name="Labadie K."/>
            <person name="Alberti A."/>
            <person name="Aury J.M."/>
            <person name="Louis A."/>
            <person name="Dehais P."/>
            <person name="Bardou P."/>
            <person name="Montfort J."/>
            <person name="Klopp C."/>
            <person name="Cabau C."/>
            <person name="Gaspin C."/>
            <person name="Thorgaard G.H."/>
            <person name="Boussaha M."/>
            <person name="Quillet E."/>
            <person name="Guyomard R."/>
            <person name="Galiana D."/>
            <person name="Bobe J."/>
            <person name="Volff J.N."/>
            <person name="Genet C."/>
            <person name="Wincker P."/>
            <person name="Jaillon O."/>
            <person name="Roest Crollius H."/>
            <person name="Guiguen Y."/>
        </authorList>
    </citation>
    <scope>NUCLEOTIDE SEQUENCE [LARGE SCALE GENOMIC DNA]</scope>
</reference>
<dbReference type="Proteomes" id="UP000193380">
    <property type="component" value="Unassembled WGS sequence"/>
</dbReference>
<dbReference type="InterPro" id="IPR040127">
    <property type="entry name" value="BMERB"/>
</dbReference>
<name>A0A060YWR4_ONCMY</name>
<dbReference type="PaxDb" id="8022-A0A060YWR4"/>
<dbReference type="EMBL" id="FR925001">
    <property type="protein sequence ID" value="CDQ96293.1"/>
    <property type="molecule type" value="Genomic_DNA"/>
</dbReference>
<dbReference type="PANTHER" id="PTHR22704">
    <property type="entry name" value="BMERB DOMAIN-CONTAINING PROTEIN 1-RELATED"/>
    <property type="match status" value="1"/>
</dbReference>
<reference evidence="2" key="2">
    <citation type="submission" date="2014-03" db="EMBL/GenBank/DDBJ databases">
        <authorList>
            <person name="Genoscope - CEA"/>
        </authorList>
    </citation>
    <scope>NUCLEOTIDE SEQUENCE</scope>
</reference>
<proteinExistence type="predicted"/>